<accession>A0A2R9SZY4</accession>
<keyword evidence="1" id="KW-1133">Transmembrane helix</keyword>
<sequence length="168" mass="19318">MNQIEQVAHIDMRLISAIISAVIAITIAVANHFIIEPIKEWRRWKKQQLANLYYPVYSLVVARLISTKKVSIDKESFFWGSTDTFKIMDKDTLHELILKNSGYASMELLEAWSEYIGAFPTPDAKLTSQFISVLTKDFNQLKKEIGHKFNQAELETGIPDVIKDLRIM</sequence>
<evidence type="ECO:0000313" key="3">
    <source>
        <dbReference type="Proteomes" id="UP000003094"/>
    </source>
</evidence>
<keyword evidence="3" id="KW-1185">Reference proteome</keyword>
<reference evidence="2 3" key="1">
    <citation type="journal article" date="2010" name="BMC Genomics">
        <title>Genome sequence of the pattern forming Paenibacillus vortex bacterium reveals potential for thriving in complex environments.</title>
        <authorList>
            <person name="Sirota-Madi A."/>
            <person name="Olender T."/>
            <person name="Helman Y."/>
            <person name="Ingham C."/>
            <person name="Brainis I."/>
            <person name="Roth D."/>
            <person name="Hagi E."/>
            <person name="Brodsky L."/>
            <person name="Leshkowitz D."/>
            <person name="Galatenko V."/>
            <person name="Nikolaev V."/>
            <person name="Mugasimangalam R.C."/>
            <person name="Bransburg-Zabary S."/>
            <person name="Gutnick D.L."/>
            <person name="Lancet D."/>
            <person name="Ben-Jacob E."/>
        </authorList>
    </citation>
    <scope>NUCLEOTIDE SEQUENCE [LARGE SCALE GENOMIC DNA]</scope>
    <source>
        <strain evidence="2 3">V453</strain>
    </source>
</reference>
<dbReference type="RefSeq" id="WP_006208040.1">
    <property type="nucleotide sequence ID" value="NZ_ADHJ01000011.1"/>
</dbReference>
<evidence type="ECO:0000313" key="2">
    <source>
        <dbReference type="EMBL" id="EFU42931.1"/>
    </source>
</evidence>
<dbReference type="EMBL" id="ADHJ01000011">
    <property type="protein sequence ID" value="EFU42931.1"/>
    <property type="molecule type" value="Genomic_DNA"/>
</dbReference>
<organism evidence="2 3">
    <name type="scientific">Paenibacillus vortex V453</name>
    <dbReference type="NCBI Taxonomy" id="715225"/>
    <lineage>
        <taxon>Bacteria</taxon>
        <taxon>Bacillati</taxon>
        <taxon>Bacillota</taxon>
        <taxon>Bacilli</taxon>
        <taxon>Bacillales</taxon>
        <taxon>Paenibacillaceae</taxon>
        <taxon>Paenibacillus</taxon>
    </lineage>
</organism>
<dbReference type="KEGG" id="pvo:PVOR_05750"/>
<feature type="transmembrane region" description="Helical" evidence="1">
    <location>
        <begin position="12"/>
        <end position="35"/>
    </location>
</feature>
<dbReference type="AlphaFoldDB" id="A0A2R9SZY4"/>
<gene>
    <name evidence="2" type="ORF">PVOR_05750</name>
</gene>
<evidence type="ECO:0000256" key="1">
    <source>
        <dbReference type="SAM" id="Phobius"/>
    </source>
</evidence>
<protein>
    <submittedName>
        <fullName evidence="2">Uncharacterized protein</fullName>
    </submittedName>
</protein>
<keyword evidence="1" id="KW-0812">Transmembrane</keyword>
<keyword evidence="1" id="KW-0472">Membrane</keyword>
<comment type="caution">
    <text evidence="2">The sequence shown here is derived from an EMBL/GenBank/DDBJ whole genome shotgun (WGS) entry which is preliminary data.</text>
</comment>
<name>A0A2R9SZY4_9BACL</name>
<proteinExistence type="predicted"/>
<dbReference type="Proteomes" id="UP000003094">
    <property type="component" value="Unassembled WGS sequence"/>
</dbReference>